<dbReference type="AlphaFoldDB" id="A0A0F9RPH8"/>
<evidence type="ECO:0000313" key="2">
    <source>
        <dbReference type="EMBL" id="KKN56624.1"/>
    </source>
</evidence>
<proteinExistence type="predicted"/>
<evidence type="ECO:0000256" key="1">
    <source>
        <dbReference type="SAM" id="Phobius"/>
    </source>
</evidence>
<keyword evidence="1" id="KW-0812">Transmembrane</keyword>
<dbReference type="EMBL" id="LAZR01000836">
    <property type="protein sequence ID" value="KKN56624.1"/>
    <property type="molecule type" value="Genomic_DNA"/>
</dbReference>
<feature type="transmembrane region" description="Helical" evidence="1">
    <location>
        <begin position="5"/>
        <end position="23"/>
    </location>
</feature>
<comment type="caution">
    <text evidence="2">The sequence shown here is derived from an EMBL/GenBank/DDBJ whole genome shotgun (WGS) entry which is preliminary data.</text>
</comment>
<accession>A0A0F9RPH8</accession>
<gene>
    <name evidence="2" type="ORF">LCGC14_0570360</name>
</gene>
<name>A0A0F9RPH8_9ZZZZ</name>
<reference evidence="2" key="1">
    <citation type="journal article" date="2015" name="Nature">
        <title>Complex archaea that bridge the gap between prokaryotes and eukaryotes.</title>
        <authorList>
            <person name="Spang A."/>
            <person name="Saw J.H."/>
            <person name="Jorgensen S.L."/>
            <person name="Zaremba-Niedzwiedzka K."/>
            <person name="Martijn J."/>
            <person name="Lind A.E."/>
            <person name="van Eijk R."/>
            <person name="Schleper C."/>
            <person name="Guy L."/>
            <person name="Ettema T.J."/>
        </authorList>
    </citation>
    <scope>NUCLEOTIDE SEQUENCE</scope>
</reference>
<sequence>MIYTILMTTCFGTGIGLLISPAFRPEMVLYNLSGFGFIFIGLLIAKFSNWPAGKVNQNK</sequence>
<organism evidence="2">
    <name type="scientific">marine sediment metagenome</name>
    <dbReference type="NCBI Taxonomy" id="412755"/>
    <lineage>
        <taxon>unclassified sequences</taxon>
        <taxon>metagenomes</taxon>
        <taxon>ecological metagenomes</taxon>
    </lineage>
</organism>
<feature type="transmembrane region" description="Helical" evidence="1">
    <location>
        <begin position="29"/>
        <end position="49"/>
    </location>
</feature>
<keyword evidence="1" id="KW-0472">Membrane</keyword>
<protein>
    <submittedName>
        <fullName evidence="2">Uncharacterized protein</fullName>
    </submittedName>
</protein>
<keyword evidence="1" id="KW-1133">Transmembrane helix</keyword>